<dbReference type="GO" id="GO:0031177">
    <property type="term" value="F:phosphopantetheine binding"/>
    <property type="evidence" value="ECO:0007669"/>
    <property type="project" value="InterPro"/>
</dbReference>
<dbReference type="InterPro" id="IPR013968">
    <property type="entry name" value="PKS_KR"/>
</dbReference>
<evidence type="ECO:0000313" key="7">
    <source>
        <dbReference type="Proteomes" id="UP000019364"/>
    </source>
</evidence>
<evidence type="ECO:0000259" key="4">
    <source>
        <dbReference type="PROSITE" id="PS50075"/>
    </source>
</evidence>
<feature type="domain" description="Carrier" evidence="4">
    <location>
        <begin position="321"/>
        <end position="398"/>
    </location>
</feature>
<dbReference type="Proteomes" id="UP000019364">
    <property type="component" value="Unassembled WGS sequence"/>
</dbReference>
<keyword evidence="6" id="KW-0436">Ligase</keyword>
<dbReference type="SMART" id="SM00825">
    <property type="entry name" value="PKS_KS"/>
    <property type="match status" value="1"/>
</dbReference>
<dbReference type="GO" id="GO:0005737">
    <property type="term" value="C:cytoplasm"/>
    <property type="evidence" value="ECO:0007669"/>
    <property type="project" value="TreeGrafter"/>
</dbReference>
<dbReference type="SUPFAM" id="SSF47336">
    <property type="entry name" value="ACP-like"/>
    <property type="match status" value="1"/>
</dbReference>
<dbReference type="InterPro" id="IPR006162">
    <property type="entry name" value="Ppantetheine_attach_site"/>
</dbReference>
<accession>W7Y8P5</accession>
<dbReference type="eggNOG" id="COG3321">
    <property type="taxonomic scope" value="Bacteria"/>
</dbReference>
<dbReference type="SUPFAM" id="SSF51735">
    <property type="entry name" value="NAD(P)-binding Rossmann-fold domains"/>
    <property type="match status" value="1"/>
</dbReference>
<reference evidence="6 7" key="1">
    <citation type="journal article" date="2014" name="Genome Announc.">
        <title>Draft Genome Sequence of Paenibacillus pini JCM 16418T, Isolated from the Rhizosphere of Pine Tree.</title>
        <authorList>
            <person name="Yuki M."/>
            <person name="Oshima K."/>
            <person name="Suda W."/>
            <person name="Oshida Y."/>
            <person name="Kitamura K."/>
            <person name="Iida Y."/>
            <person name="Hattori M."/>
            <person name="Ohkuma M."/>
        </authorList>
    </citation>
    <scope>NUCLEOTIDE SEQUENCE [LARGE SCALE GENOMIC DNA]</scope>
    <source>
        <strain evidence="6 7">JCM 16418</strain>
    </source>
</reference>
<dbReference type="AlphaFoldDB" id="W7Y8P5"/>
<keyword evidence="7" id="KW-1185">Reference proteome</keyword>
<feature type="domain" description="Ketosynthase family 3 (KS3)" evidence="5">
    <location>
        <begin position="448"/>
        <end position="852"/>
    </location>
</feature>
<dbReference type="CDD" id="cd00833">
    <property type="entry name" value="PKS"/>
    <property type="match status" value="1"/>
</dbReference>
<dbReference type="PROSITE" id="PS00606">
    <property type="entry name" value="KS3_1"/>
    <property type="match status" value="1"/>
</dbReference>
<dbReference type="CDD" id="cd08953">
    <property type="entry name" value="KR_2_SDR_x"/>
    <property type="match status" value="1"/>
</dbReference>
<dbReference type="EMBL" id="BAVZ01000003">
    <property type="protein sequence ID" value="GAF07310.1"/>
    <property type="molecule type" value="Genomic_DNA"/>
</dbReference>
<evidence type="ECO:0000256" key="2">
    <source>
        <dbReference type="ARBA" id="ARBA00022553"/>
    </source>
</evidence>
<evidence type="ECO:0000256" key="3">
    <source>
        <dbReference type="ARBA" id="ARBA00022679"/>
    </source>
</evidence>
<dbReference type="PROSITE" id="PS50075">
    <property type="entry name" value="CARRIER"/>
    <property type="match status" value="1"/>
</dbReference>
<dbReference type="Gene3D" id="3.40.50.720">
    <property type="entry name" value="NAD(P)-binding Rossmann-like Domain"/>
    <property type="match status" value="1"/>
</dbReference>
<keyword evidence="1" id="KW-0596">Phosphopantetheine</keyword>
<dbReference type="InterPro" id="IPR014030">
    <property type="entry name" value="Ketoacyl_synth_N"/>
</dbReference>
<name>W7Y8P5_9BACL</name>
<dbReference type="InterPro" id="IPR020806">
    <property type="entry name" value="PKS_PP-bd"/>
</dbReference>
<dbReference type="GO" id="GO:0005886">
    <property type="term" value="C:plasma membrane"/>
    <property type="evidence" value="ECO:0007669"/>
    <property type="project" value="TreeGrafter"/>
</dbReference>
<dbReference type="InterPro" id="IPR036736">
    <property type="entry name" value="ACP-like_sf"/>
</dbReference>
<dbReference type="Gene3D" id="3.40.47.10">
    <property type="match status" value="1"/>
</dbReference>
<sequence>MLPERDAVQMLLEEQDESEEGAITPEPFPQDHVLLITGGTRGLGALCARHFVRHYGVKRLVLTGREELPPRETWDNFLADDTPLGQKIQALRELEAQGVQVQVLALRLSERSDVRRELNNIKRTLGPIGGVLHCAGLTDVTTLAFIRKTDAEIQEVLEPKIAGLNTLYDELCGESLKFLVLFSSVSAIIPSLSAGQGDYAMANAYMDYFAESVRHAVPIVSIQWPNWKEAGMGEVTNPVYKESGLLSISNAEGLQLLDSIIKRKQSPVILPARVDRSKWYPERLMWRSLRQADEGNKSIRQSEVSADSDKAVTPGQIGACLGLAQTETWLLGMFAEELRIDPSHLAMDEPFQEYGVDSIILAQLLQRINRKIAANLDPSILYEYPTIQQFASWLTESYPAALNLIAEESAAKRPQMKERELAERVIPEQSSNPTNKDAQDLLPSPARSEDIAIVGLSCRFAGAETLEAYWKLLSEGQSAIRSVPPERWGHPASFYAGVLDGVSQFDPAFFLIPEEDAKAMDPQALIALEECLKLWHQAGYTLEEMKGKAVGVYLGGRSHHKPGEESLLEARNPIVAVGQNYLAANLSQFFDLRGPSVVLDTACSSAIVGLNMAMQALRSGDIESAVVGGISLLETDAVHRLFQQRGILSEAPSFHVFDERADGVVLGEGVGMVLLKTVDHALKDGDTIYAVVKAVALNNDGRTAGPATPNLQAQKDVMQAALAKGGKRPEEISYIEANGSGSTVTDLLELKAIQSVYRTDNTAPLGLGSVKPNIGHPLCAEGIASLIKVVLMLKHRQLVPFLSGEREMTHFDSKAAGFSFYHELIEWPSPAPIAAINCFADGGTNAHVIVESWQSYEDQVVKRRPLPAPELNKRLFPRRDTESMIAKPKVQSLPEGVVNIWNAYEVEV</sequence>
<dbReference type="STRING" id="1236976.JCM16418_1320"/>
<dbReference type="PROSITE" id="PS00012">
    <property type="entry name" value="PHOSPHOPANTETHEINE"/>
    <property type="match status" value="1"/>
</dbReference>
<dbReference type="Pfam" id="PF02801">
    <property type="entry name" value="Ketoacyl-synt_C"/>
    <property type="match status" value="1"/>
</dbReference>
<dbReference type="GO" id="GO:0071770">
    <property type="term" value="P:DIM/DIP cell wall layer assembly"/>
    <property type="evidence" value="ECO:0007669"/>
    <property type="project" value="TreeGrafter"/>
</dbReference>
<dbReference type="GO" id="GO:0004315">
    <property type="term" value="F:3-oxoacyl-[acyl-carrier-protein] synthase activity"/>
    <property type="evidence" value="ECO:0007669"/>
    <property type="project" value="InterPro"/>
</dbReference>
<dbReference type="InterPro" id="IPR018201">
    <property type="entry name" value="Ketoacyl_synth_AS"/>
</dbReference>
<dbReference type="GO" id="GO:0016874">
    <property type="term" value="F:ligase activity"/>
    <property type="evidence" value="ECO:0007669"/>
    <property type="project" value="UniProtKB-KW"/>
</dbReference>
<dbReference type="SMART" id="SM00822">
    <property type="entry name" value="PKS_KR"/>
    <property type="match status" value="1"/>
</dbReference>
<dbReference type="InterPro" id="IPR050091">
    <property type="entry name" value="PKS_NRPS_Biosynth_Enz"/>
</dbReference>
<dbReference type="InterPro" id="IPR036291">
    <property type="entry name" value="NAD(P)-bd_dom_sf"/>
</dbReference>
<dbReference type="Pfam" id="PF00109">
    <property type="entry name" value="ketoacyl-synt"/>
    <property type="match status" value="1"/>
</dbReference>
<dbReference type="GO" id="GO:0006633">
    <property type="term" value="P:fatty acid biosynthetic process"/>
    <property type="evidence" value="ECO:0007669"/>
    <property type="project" value="InterPro"/>
</dbReference>
<dbReference type="Gene3D" id="1.10.1200.10">
    <property type="entry name" value="ACP-like"/>
    <property type="match status" value="1"/>
</dbReference>
<keyword evidence="3" id="KW-0808">Transferase</keyword>
<dbReference type="Pfam" id="PF08659">
    <property type="entry name" value="KR"/>
    <property type="match status" value="1"/>
</dbReference>
<dbReference type="Pfam" id="PF00550">
    <property type="entry name" value="PP-binding"/>
    <property type="match status" value="1"/>
</dbReference>
<dbReference type="SUPFAM" id="SSF53901">
    <property type="entry name" value="Thiolase-like"/>
    <property type="match status" value="1"/>
</dbReference>
<dbReference type="PROSITE" id="PS52004">
    <property type="entry name" value="KS3_2"/>
    <property type="match status" value="1"/>
</dbReference>
<keyword evidence="2" id="KW-0597">Phosphoprotein</keyword>
<dbReference type="PANTHER" id="PTHR43775">
    <property type="entry name" value="FATTY ACID SYNTHASE"/>
    <property type="match status" value="1"/>
</dbReference>
<dbReference type="InterPro" id="IPR009081">
    <property type="entry name" value="PP-bd_ACP"/>
</dbReference>
<proteinExistence type="predicted"/>
<dbReference type="PANTHER" id="PTHR43775:SF37">
    <property type="entry name" value="SI:DKEY-61P9.11"/>
    <property type="match status" value="1"/>
</dbReference>
<dbReference type="SMART" id="SM01294">
    <property type="entry name" value="PKS_PP_betabranch"/>
    <property type="match status" value="1"/>
</dbReference>
<dbReference type="GO" id="GO:0004312">
    <property type="term" value="F:fatty acid synthase activity"/>
    <property type="evidence" value="ECO:0007669"/>
    <property type="project" value="TreeGrafter"/>
</dbReference>
<comment type="caution">
    <text evidence="6">The sequence shown here is derived from an EMBL/GenBank/DDBJ whole genome shotgun (WGS) entry which is preliminary data.</text>
</comment>
<dbReference type="InterPro" id="IPR014031">
    <property type="entry name" value="Ketoacyl_synth_C"/>
</dbReference>
<gene>
    <name evidence="6" type="ORF">JCM16418_1320</name>
</gene>
<protein>
    <submittedName>
        <fullName evidence="6">Long-chain-fatty-acid-CoA ligase</fullName>
    </submittedName>
</protein>
<dbReference type="eggNOG" id="COG0300">
    <property type="taxonomic scope" value="Bacteria"/>
</dbReference>
<evidence type="ECO:0000259" key="5">
    <source>
        <dbReference type="PROSITE" id="PS52004"/>
    </source>
</evidence>
<dbReference type="InterPro" id="IPR057326">
    <property type="entry name" value="KR_dom"/>
</dbReference>
<dbReference type="InterPro" id="IPR020841">
    <property type="entry name" value="PKS_Beta-ketoAc_synthase_dom"/>
</dbReference>
<dbReference type="SMART" id="SM00823">
    <property type="entry name" value="PKS_PP"/>
    <property type="match status" value="1"/>
</dbReference>
<dbReference type="InterPro" id="IPR016039">
    <property type="entry name" value="Thiolase-like"/>
</dbReference>
<evidence type="ECO:0000313" key="6">
    <source>
        <dbReference type="EMBL" id="GAF07310.1"/>
    </source>
</evidence>
<organism evidence="6 7">
    <name type="scientific">Paenibacillus pini JCM 16418</name>
    <dbReference type="NCBI Taxonomy" id="1236976"/>
    <lineage>
        <taxon>Bacteria</taxon>
        <taxon>Bacillati</taxon>
        <taxon>Bacillota</taxon>
        <taxon>Bacilli</taxon>
        <taxon>Bacillales</taxon>
        <taxon>Paenibacillaceae</taxon>
        <taxon>Paenibacillus</taxon>
    </lineage>
</organism>
<evidence type="ECO:0000256" key="1">
    <source>
        <dbReference type="ARBA" id="ARBA00022450"/>
    </source>
</evidence>